<name>A0ACC2WPG9_9TREE</name>
<proteinExistence type="predicted"/>
<protein>
    <submittedName>
        <fullName evidence="1">Uncharacterized protein</fullName>
    </submittedName>
</protein>
<dbReference type="EMBL" id="JASBWU010000024">
    <property type="protein sequence ID" value="KAJ9112721.1"/>
    <property type="molecule type" value="Genomic_DNA"/>
</dbReference>
<reference evidence="1" key="1">
    <citation type="submission" date="2023-04" db="EMBL/GenBank/DDBJ databases">
        <title>Draft Genome sequencing of Naganishia species isolated from polar environments using Oxford Nanopore Technology.</title>
        <authorList>
            <person name="Leo P."/>
            <person name="Venkateswaran K."/>
        </authorList>
    </citation>
    <scope>NUCLEOTIDE SEQUENCE</scope>
    <source>
        <strain evidence="1">MNA-CCFEE 5425</strain>
    </source>
</reference>
<keyword evidence="2" id="KW-1185">Reference proteome</keyword>
<accession>A0ACC2WPG9</accession>
<gene>
    <name evidence="1" type="ORF">QFC22_006223</name>
</gene>
<dbReference type="Proteomes" id="UP001243375">
    <property type="component" value="Unassembled WGS sequence"/>
</dbReference>
<evidence type="ECO:0000313" key="1">
    <source>
        <dbReference type="EMBL" id="KAJ9112721.1"/>
    </source>
</evidence>
<comment type="caution">
    <text evidence="1">The sequence shown here is derived from an EMBL/GenBank/DDBJ whole genome shotgun (WGS) entry which is preliminary data.</text>
</comment>
<evidence type="ECO:0000313" key="2">
    <source>
        <dbReference type="Proteomes" id="UP001243375"/>
    </source>
</evidence>
<sequence length="326" mass="36400">MRVPDRKQLGHESEISPLIVEQITEQLQQRVFLEIQKLCDTSKQQRRRRDGVSSGIERGLASRIDASDIRGVDGGDILLPLTPEEESNVREQSRMPFRLTERGVYAFLDHRDPTITGNDPEEVRYSDVPILYLQSSLKSSQETSAAASELASTMASEAESLEAEPVGIPLFKLNTPFLGPLAQQSRELLREAIYPSGSREQQQLTMIALCSSGNVHDQVGHSAEIESDNVQFDTGAGVEGREKSSDGVSLFIALWRLRLWNGMGWTVPVATTADKKLKRDDLDSQTRHVDEKTENEDVARQVREQTKGQVVQGFDVVQGVMHGKWM</sequence>
<organism evidence="1 2">
    <name type="scientific">Naganishia vaughanmartiniae</name>
    <dbReference type="NCBI Taxonomy" id="1424756"/>
    <lineage>
        <taxon>Eukaryota</taxon>
        <taxon>Fungi</taxon>
        <taxon>Dikarya</taxon>
        <taxon>Basidiomycota</taxon>
        <taxon>Agaricomycotina</taxon>
        <taxon>Tremellomycetes</taxon>
        <taxon>Filobasidiales</taxon>
        <taxon>Filobasidiaceae</taxon>
        <taxon>Naganishia</taxon>
    </lineage>
</organism>